<dbReference type="AlphaFoldDB" id="G6XHX8"/>
<evidence type="ECO:0000313" key="3">
    <source>
        <dbReference type="Proteomes" id="UP000004949"/>
    </source>
</evidence>
<comment type="caution">
    <text evidence="2">The sequence shown here is derived from an EMBL/GenBank/DDBJ whole genome shotgun (WGS) entry which is preliminary data.</text>
</comment>
<organism evidence="2 3">
    <name type="scientific">Gluconobacter morbifer G707</name>
    <dbReference type="NCBI Taxonomy" id="1088869"/>
    <lineage>
        <taxon>Bacteria</taxon>
        <taxon>Pseudomonadati</taxon>
        <taxon>Pseudomonadota</taxon>
        <taxon>Alphaproteobacteria</taxon>
        <taxon>Acetobacterales</taxon>
        <taxon>Acetobacteraceae</taxon>
        <taxon>Gluconobacter</taxon>
    </lineage>
</organism>
<proteinExistence type="predicted"/>
<keyword evidence="3" id="KW-1185">Reference proteome</keyword>
<protein>
    <submittedName>
        <fullName evidence="2">Uncharacterized protein</fullName>
    </submittedName>
</protein>
<name>G6XHX8_9PROT</name>
<evidence type="ECO:0000256" key="1">
    <source>
        <dbReference type="SAM" id="MobiDB-lite"/>
    </source>
</evidence>
<gene>
    <name evidence="2" type="ORF">GMO_11220</name>
</gene>
<reference evidence="2 3" key="1">
    <citation type="submission" date="2011-10" db="EMBL/GenBank/DDBJ databases">
        <title>Genome sequence of Gluconobacter morbifer G707, isolated from Drosophila gut.</title>
        <authorList>
            <person name="Lee W.-J."/>
            <person name="Kim E.-K."/>
        </authorList>
    </citation>
    <scope>NUCLEOTIDE SEQUENCE [LARGE SCALE GENOMIC DNA]</scope>
    <source>
        <strain evidence="2 3">G707</strain>
    </source>
</reference>
<dbReference type="EMBL" id="AGQV01000002">
    <property type="protein sequence ID" value="EHH68352.1"/>
    <property type="molecule type" value="Genomic_DNA"/>
</dbReference>
<dbReference type="Proteomes" id="UP000004949">
    <property type="component" value="Unassembled WGS sequence"/>
</dbReference>
<feature type="region of interest" description="Disordered" evidence="1">
    <location>
        <begin position="1"/>
        <end position="21"/>
    </location>
</feature>
<evidence type="ECO:0000313" key="2">
    <source>
        <dbReference type="EMBL" id="EHH68352.1"/>
    </source>
</evidence>
<sequence>MEGKGASDPAPAQNCDAERGKRSGGYYAHICAFAFSKMR</sequence>
<accession>G6XHX8</accession>